<evidence type="ECO:0000256" key="3">
    <source>
        <dbReference type="ARBA" id="ARBA00022519"/>
    </source>
</evidence>
<dbReference type="Pfam" id="PF00005">
    <property type="entry name" value="ABC_tran"/>
    <property type="match status" value="1"/>
</dbReference>
<keyword evidence="4" id="KW-0547">Nucleotide-binding</keyword>
<dbReference type="GO" id="GO:0005524">
    <property type="term" value="F:ATP binding"/>
    <property type="evidence" value="ECO:0007669"/>
    <property type="project" value="UniProtKB-KW"/>
</dbReference>
<reference evidence="9 10" key="1">
    <citation type="submission" date="2023-07" db="EMBL/GenBank/DDBJ databases">
        <title>Sorghum-associated microbial communities from plants grown in Nebraska, USA.</title>
        <authorList>
            <person name="Schachtman D."/>
        </authorList>
    </citation>
    <scope>NUCLEOTIDE SEQUENCE [LARGE SCALE GENOMIC DNA]</scope>
    <source>
        <strain evidence="9 10">BE308</strain>
    </source>
</reference>
<organism evidence="9 10">
    <name type="scientific">Rhodoferax saidenbachensis</name>
    <dbReference type="NCBI Taxonomy" id="1484693"/>
    <lineage>
        <taxon>Bacteria</taxon>
        <taxon>Pseudomonadati</taxon>
        <taxon>Pseudomonadota</taxon>
        <taxon>Betaproteobacteria</taxon>
        <taxon>Burkholderiales</taxon>
        <taxon>Comamonadaceae</taxon>
        <taxon>Rhodoferax</taxon>
    </lineage>
</organism>
<dbReference type="InterPro" id="IPR012340">
    <property type="entry name" value="NA-bd_OB-fold"/>
</dbReference>
<dbReference type="RefSeq" id="WP_310338917.1">
    <property type="nucleotide sequence ID" value="NZ_JAVDXO010000001.1"/>
</dbReference>
<dbReference type="Gene3D" id="3.40.50.300">
    <property type="entry name" value="P-loop containing nucleotide triphosphate hydrolases"/>
    <property type="match status" value="1"/>
</dbReference>
<dbReference type="Gene3D" id="2.40.50.140">
    <property type="entry name" value="Nucleic acid-binding proteins"/>
    <property type="match status" value="1"/>
</dbReference>
<evidence type="ECO:0000256" key="5">
    <source>
        <dbReference type="ARBA" id="ARBA00022840"/>
    </source>
</evidence>
<dbReference type="EMBL" id="JAVDXO010000001">
    <property type="protein sequence ID" value="MDR7305100.1"/>
    <property type="molecule type" value="Genomic_DNA"/>
</dbReference>
<dbReference type="SUPFAM" id="SSF50331">
    <property type="entry name" value="MOP-like"/>
    <property type="match status" value="1"/>
</dbReference>
<dbReference type="InterPro" id="IPR003593">
    <property type="entry name" value="AAA+_ATPase"/>
</dbReference>
<keyword evidence="10" id="KW-1185">Reference proteome</keyword>
<dbReference type="InterPro" id="IPR050093">
    <property type="entry name" value="ABC_SmlMolc_Importer"/>
</dbReference>
<dbReference type="InterPro" id="IPR008995">
    <property type="entry name" value="Mo/tungstate-bd_C_term_dom"/>
</dbReference>
<dbReference type="Pfam" id="PF08402">
    <property type="entry name" value="TOBE_2"/>
    <property type="match status" value="1"/>
</dbReference>
<name>A0ABU1ZHU0_9BURK</name>
<proteinExistence type="predicted"/>
<dbReference type="InterPro" id="IPR027417">
    <property type="entry name" value="P-loop_NTPase"/>
</dbReference>
<keyword evidence="3" id="KW-0997">Cell inner membrane</keyword>
<evidence type="ECO:0000256" key="2">
    <source>
        <dbReference type="ARBA" id="ARBA00022475"/>
    </source>
</evidence>
<sequence>MTNTNTNTGISFRQVVKRYGGTNSPLVVRGIDFEVPKGTLTTILGPSGCGKTTTLRMIAGLETPSGGQIFIDGRDVTNLGPAERNVSMVFQSYALFPHMSVLENVAYGLSVSGVPKPEVQDRARAAMALVGLGSFEARYPAELSGGQQQRVALARALVLEPSVLLFDEPLSNLDARLRRSMREEIRSLQQRLKLTVAYVTHDQSEALAVSDQIIVMDGGLIAQAGSPRELYENPKTEFVAGFMGEAVLLDGVCEAEGAVRLGPLTLTTPQRVATGPVKVAIRPEAWSVHDGHGQGLLGTVSKAAYLGSFQELTVDTSLGEIFVVSSDSQGSWSSGDAVTLQLSERGVSVVAV</sequence>
<keyword evidence="1" id="KW-0813">Transport</keyword>
<dbReference type="InterPro" id="IPR017871">
    <property type="entry name" value="ABC_transporter-like_CS"/>
</dbReference>
<accession>A0ABU1ZHU0</accession>
<dbReference type="PANTHER" id="PTHR42781:SF1">
    <property type="entry name" value="THIAMINE IMPORT ATP-BINDING PROTEIN THIQ"/>
    <property type="match status" value="1"/>
</dbReference>
<keyword evidence="6" id="KW-1278">Translocase</keyword>
<dbReference type="Proteomes" id="UP001268089">
    <property type="component" value="Unassembled WGS sequence"/>
</dbReference>
<evidence type="ECO:0000313" key="9">
    <source>
        <dbReference type="EMBL" id="MDR7305100.1"/>
    </source>
</evidence>
<evidence type="ECO:0000256" key="1">
    <source>
        <dbReference type="ARBA" id="ARBA00022448"/>
    </source>
</evidence>
<evidence type="ECO:0000313" key="10">
    <source>
        <dbReference type="Proteomes" id="UP001268089"/>
    </source>
</evidence>
<dbReference type="PROSITE" id="PS00211">
    <property type="entry name" value="ABC_TRANSPORTER_1"/>
    <property type="match status" value="1"/>
</dbReference>
<dbReference type="InterPro" id="IPR013611">
    <property type="entry name" value="Transp-assoc_OB_typ2"/>
</dbReference>
<dbReference type="SMART" id="SM00382">
    <property type="entry name" value="AAA"/>
    <property type="match status" value="1"/>
</dbReference>
<dbReference type="InterPro" id="IPR003439">
    <property type="entry name" value="ABC_transporter-like_ATP-bd"/>
</dbReference>
<dbReference type="PROSITE" id="PS50893">
    <property type="entry name" value="ABC_TRANSPORTER_2"/>
    <property type="match status" value="1"/>
</dbReference>
<dbReference type="PANTHER" id="PTHR42781">
    <property type="entry name" value="SPERMIDINE/PUTRESCINE IMPORT ATP-BINDING PROTEIN POTA"/>
    <property type="match status" value="1"/>
</dbReference>
<keyword evidence="7" id="KW-0472">Membrane</keyword>
<evidence type="ECO:0000256" key="6">
    <source>
        <dbReference type="ARBA" id="ARBA00022967"/>
    </source>
</evidence>
<feature type="domain" description="ABC transporter" evidence="8">
    <location>
        <begin position="10"/>
        <end position="243"/>
    </location>
</feature>
<gene>
    <name evidence="9" type="ORF">J2X15_000366</name>
</gene>
<evidence type="ECO:0000256" key="7">
    <source>
        <dbReference type="ARBA" id="ARBA00023136"/>
    </source>
</evidence>
<keyword evidence="5 9" id="KW-0067">ATP-binding</keyword>
<dbReference type="Gene3D" id="2.40.50.100">
    <property type="match status" value="1"/>
</dbReference>
<keyword evidence="2" id="KW-1003">Cell membrane</keyword>
<evidence type="ECO:0000259" key="8">
    <source>
        <dbReference type="PROSITE" id="PS50893"/>
    </source>
</evidence>
<protein>
    <submittedName>
        <fullName evidence="9">Iron(III) transport system ATP-binding protein</fullName>
    </submittedName>
</protein>
<evidence type="ECO:0000256" key="4">
    <source>
        <dbReference type="ARBA" id="ARBA00022741"/>
    </source>
</evidence>
<dbReference type="SUPFAM" id="SSF52540">
    <property type="entry name" value="P-loop containing nucleoside triphosphate hydrolases"/>
    <property type="match status" value="1"/>
</dbReference>
<comment type="caution">
    <text evidence="9">The sequence shown here is derived from an EMBL/GenBank/DDBJ whole genome shotgun (WGS) entry which is preliminary data.</text>
</comment>